<feature type="chain" id="PRO_5030758330" description="Secreted protein" evidence="1">
    <location>
        <begin position="22"/>
        <end position="143"/>
    </location>
</feature>
<dbReference type="RefSeq" id="WP_183994272.1">
    <property type="nucleotide sequence ID" value="NZ_JACIEH010000001.1"/>
</dbReference>
<sequence>MRTILATVALVAMTGCAQAPANNHAERPVDDAPRHVTATLSCTVHGTPIGVSGCLIGGGQTTAGSLKVSSAGSVKQYTDYDLARENSNTLELRLTTPFSITAQANSEAGYVLRMTVAEGSKNVFEDEATEFGVIDFDDSSLPE</sequence>
<protein>
    <recommendedName>
        <fullName evidence="4">Secreted protein</fullName>
    </recommendedName>
</protein>
<gene>
    <name evidence="2" type="ORF">GGR46_000507</name>
</gene>
<dbReference type="AlphaFoldDB" id="A0A7W6JP47"/>
<dbReference type="PROSITE" id="PS51257">
    <property type="entry name" value="PROKAR_LIPOPROTEIN"/>
    <property type="match status" value="1"/>
</dbReference>
<keyword evidence="1" id="KW-0732">Signal</keyword>
<evidence type="ECO:0000256" key="1">
    <source>
        <dbReference type="SAM" id="SignalP"/>
    </source>
</evidence>
<evidence type="ECO:0000313" key="2">
    <source>
        <dbReference type="EMBL" id="MBB4096974.1"/>
    </source>
</evidence>
<dbReference type="Proteomes" id="UP000557392">
    <property type="component" value="Unassembled WGS sequence"/>
</dbReference>
<evidence type="ECO:0008006" key="4">
    <source>
        <dbReference type="Google" id="ProtNLM"/>
    </source>
</evidence>
<evidence type="ECO:0000313" key="3">
    <source>
        <dbReference type="Proteomes" id="UP000557392"/>
    </source>
</evidence>
<organism evidence="2 3">
    <name type="scientific">Sphingomonas kyeonggiensis</name>
    <dbReference type="NCBI Taxonomy" id="1268553"/>
    <lineage>
        <taxon>Bacteria</taxon>
        <taxon>Pseudomonadati</taxon>
        <taxon>Pseudomonadota</taxon>
        <taxon>Alphaproteobacteria</taxon>
        <taxon>Sphingomonadales</taxon>
        <taxon>Sphingomonadaceae</taxon>
        <taxon>Sphingomonas</taxon>
    </lineage>
</organism>
<proteinExistence type="predicted"/>
<reference evidence="2 3" key="1">
    <citation type="submission" date="2020-08" db="EMBL/GenBank/DDBJ databases">
        <title>Genomic Encyclopedia of Type Strains, Phase IV (KMG-IV): sequencing the most valuable type-strain genomes for metagenomic binning, comparative biology and taxonomic classification.</title>
        <authorList>
            <person name="Goeker M."/>
        </authorList>
    </citation>
    <scope>NUCLEOTIDE SEQUENCE [LARGE SCALE GENOMIC DNA]</scope>
    <source>
        <strain evidence="2 3">DSM 101806</strain>
    </source>
</reference>
<dbReference type="EMBL" id="JACIEH010000001">
    <property type="protein sequence ID" value="MBB4096974.1"/>
    <property type="molecule type" value="Genomic_DNA"/>
</dbReference>
<feature type="signal peptide" evidence="1">
    <location>
        <begin position="1"/>
        <end position="21"/>
    </location>
</feature>
<keyword evidence="3" id="KW-1185">Reference proteome</keyword>
<comment type="caution">
    <text evidence="2">The sequence shown here is derived from an EMBL/GenBank/DDBJ whole genome shotgun (WGS) entry which is preliminary data.</text>
</comment>
<name>A0A7W6JP47_9SPHN</name>
<accession>A0A7W6JP47</accession>